<feature type="compositionally biased region" description="Polar residues" evidence="1">
    <location>
        <begin position="44"/>
        <end position="54"/>
    </location>
</feature>
<gene>
    <name evidence="2" type="ORF">MAR_014546</name>
</gene>
<dbReference type="Proteomes" id="UP001164746">
    <property type="component" value="Chromosome 15"/>
</dbReference>
<reference evidence="2" key="1">
    <citation type="submission" date="2022-11" db="EMBL/GenBank/DDBJ databases">
        <title>Centuries of genome instability and evolution in soft-shell clam transmissible cancer (bioRxiv).</title>
        <authorList>
            <person name="Hart S.F.M."/>
            <person name="Yonemitsu M.A."/>
            <person name="Giersch R.M."/>
            <person name="Beal B.F."/>
            <person name="Arriagada G."/>
            <person name="Davis B.W."/>
            <person name="Ostrander E.A."/>
            <person name="Goff S.P."/>
            <person name="Metzger M.J."/>
        </authorList>
    </citation>
    <scope>NUCLEOTIDE SEQUENCE</scope>
    <source>
        <strain evidence="2">MELC-2E11</strain>
        <tissue evidence="2">Siphon/mantle</tissue>
    </source>
</reference>
<evidence type="ECO:0000313" key="3">
    <source>
        <dbReference type="Proteomes" id="UP001164746"/>
    </source>
</evidence>
<accession>A0ABY7G699</accession>
<evidence type="ECO:0000256" key="1">
    <source>
        <dbReference type="SAM" id="MobiDB-lite"/>
    </source>
</evidence>
<feature type="region of interest" description="Disordered" evidence="1">
    <location>
        <begin position="29"/>
        <end position="103"/>
    </location>
</feature>
<feature type="compositionally biased region" description="Basic residues" evidence="1">
    <location>
        <begin position="30"/>
        <end position="39"/>
    </location>
</feature>
<organism evidence="2 3">
    <name type="scientific">Mya arenaria</name>
    <name type="common">Soft-shell clam</name>
    <dbReference type="NCBI Taxonomy" id="6604"/>
    <lineage>
        <taxon>Eukaryota</taxon>
        <taxon>Metazoa</taxon>
        <taxon>Spiralia</taxon>
        <taxon>Lophotrochozoa</taxon>
        <taxon>Mollusca</taxon>
        <taxon>Bivalvia</taxon>
        <taxon>Autobranchia</taxon>
        <taxon>Heteroconchia</taxon>
        <taxon>Euheterodonta</taxon>
        <taxon>Imparidentia</taxon>
        <taxon>Neoheterodontei</taxon>
        <taxon>Myida</taxon>
        <taxon>Myoidea</taxon>
        <taxon>Myidae</taxon>
        <taxon>Mya</taxon>
    </lineage>
</organism>
<keyword evidence="3" id="KW-1185">Reference proteome</keyword>
<feature type="compositionally biased region" description="Basic residues" evidence="1">
    <location>
        <begin position="83"/>
        <end position="96"/>
    </location>
</feature>
<dbReference type="EMBL" id="CP111026">
    <property type="protein sequence ID" value="WAR28842.1"/>
    <property type="molecule type" value="Genomic_DNA"/>
</dbReference>
<name>A0ABY7G699_MYAAR</name>
<evidence type="ECO:0000313" key="2">
    <source>
        <dbReference type="EMBL" id="WAR28842.1"/>
    </source>
</evidence>
<protein>
    <submittedName>
        <fullName evidence="2">Uncharacterized protein</fullName>
    </submittedName>
</protein>
<sequence>MGSKRYLVDVALVYFHDMLDVVSCEVRVSKHEKKHKKTTKMSPHGQTQRNNPRTKQQDNENVDNDAENRPPKKLKKAKGDKSKLKRPLITKAKQKLSHAERQEARRKNVLKIVKTTRGCYFIGVDGEGLKDLCCYCGEPGPDRDVDALQTHRVVLPICKPCKDFGRPIINRLPRKN</sequence>
<proteinExistence type="predicted"/>